<protein>
    <submittedName>
        <fullName evidence="1">Uncharacterized protein</fullName>
    </submittedName>
</protein>
<comment type="caution">
    <text evidence="1">The sequence shown here is derived from an EMBL/GenBank/DDBJ whole genome shotgun (WGS) entry which is preliminary data.</text>
</comment>
<sequence length="431" mass="47635">MSADTLKPVPQTIANELAGERIDELGHQLAPWFTENLVREALSHVEVNRGEITLQGPNGNIYDRKIVEKAVEAEYYQLVSGYAPLIAGWASFVMDVKTSIPGSQVDGLPRDGYPPAAAYQVLKRARGMKPQVWEFHASRVSLGIKDEVAGTNGTVVEKDPARHFAMVTRYFAEAVAEGARGGKVAIFMDSLPYGYMIEALTRGEDSFIVKAGNVGQAWKTKAITKEMAIGLAKAFNVSILPISFYSHTWGREHKGNRLRSVPGFLNIMVEEYFPKLDIPIPPDCLEILEAIADGVESLFDEHQTVSRYKEQDGKIHPVITPVQSELAAKLARIANKAVSDWAESAIVNPKYSLTEKTGLASEEFYLDIARHLAKVMKYVKEASSGSWSHGMLMQPTPALSKREGFLNFSNEVGDKMFPAVHQARSILTLKR</sequence>
<dbReference type="Proteomes" id="UP000176609">
    <property type="component" value="Unassembled WGS sequence"/>
</dbReference>
<reference evidence="1 2" key="1">
    <citation type="journal article" date="2016" name="Nat. Commun.">
        <title>Thousands of microbial genomes shed light on interconnected biogeochemical processes in an aquifer system.</title>
        <authorList>
            <person name="Anantharaman K."/>
            <person name="Brown C.T."/>
            <person name="Hug L.A."/>
            <person name="Sharon I."/>
            <person name="Castelle C.J."/>
            <person name="Probst A.J."/>
            <person name="Thomas B.C."/>
            <person name="Singh A."/>
            <person name="Wilkins M.J."/>
            <person name="Karaoz U."/>
            <person name="Brodie E.L."/>
            <person name="Williams K.H."/>
            <person name="Hubbard S.S."/>
            <person name="Banfield J.F."/>
        </authorList>
    </citation>
    <scope>NUCLEOTIDE SEQUENCE [LARGE SCALE GENOMIC DNA]</scope>
</reference>
<proteinExistence type="predicted"/>
<gene>
    <name evidence="1" type="ORF">A2960_06240</name>
</gene>
<name>A0A1F6AP55_9BACT</name>
<accession>A0A1F6AP55</accession>
<evidence type="ECO:0000313" key="1">
    <source>
        <dbReference type="EMBL" id="OGG26448.1"/>
    </source>
</evidence>
<evidence type="ECO:0000313" key="2">
    <source>
        <dbReference type="Proteomes" id="UP000176609"/>
    </source>
</evidence>
<organism evidence="1 2">
    <name type="scientific">Candidatus Gottesmanbacteria bacterium RIFCSPLOWO2_01_FULL_39_12b</name>
    <dbReference type="NCBI Taxonomy" id="1798388"/>
    <lineage>
        <taxon>Bacteria</taxon>
        <taxon>Candidatus Gottesmaniibacteriota</taxon>
    </lineage>
</organism>
<dbReference type="AlphaFoldDB" id="A0A1F6AP55"/>
<dbReference type="EMBL" id="MFJR01000009">
    <property type="protein sequence ID" value="OGG26448.1"/>
    <property type="molecule type" value="Genomic_DNA"/>
</dbReference>